<feature type="non-terminal residue" evidence="1">
    <location>
        <position position="1"/>
    </location>
</feature>
<reference evidence="1 2" key="1">
    <citation type="journal article" date="2023" name="Plants (Basel)">
        <title>Bridging the Gap: Combining Genomics and Transcriptomics Approaches to Understand Stylosanthes scabra, an Orphan Legume from the Brazilian Caatinga.</title>
        <authorList>
            <person name="Ferreira-Neto J.R.C."/>
            <person name="da Silva M.D."/>
            <person name="Binneck E."/>
            <person name="de Melo N.F."/>
            <person name="da Silva R.H."/>
            <person name="de Melo A.L.T.M."/>
            <person name="Pandolfi V."/>
            <person name="Bustamante F.O."/>
            <person name="Brasileiro-Vidal A.C."/>
            <person name="Benko-Iseppon A.M."/>
        </authorList>
    </citation>
    <scope>NUCLEOTIDE SEQUENCE [LARGE SCALE GENOMIC DNA]</scope>
    <source>
        <tissue evidence="1">Leaves</tissue>
    </source>
</reference>
<comment type="caution">
    <text evidence="1">The sequence shown here is derived from an EMBL/GenBank/DDBJ whole genome shotgun (WGS) entry which is preliminary data.</text>
</comment>
<evidence type="ECO:0000313" key="1">
    <source>
        <dbReference type="EMBL" id="MED6120442.1"/>
    </source>
</evidence>
<gene>
    <name evidence="1" type="ORF">PIB30_020946</name>
</gene>
<name>A0ABU6R8Y9_9FABA</name>
<dbReference type="EMBL" id="JASCZI010030276">
    <property type="protein sequence ID" value="MED6120442.1"/>
    <property type="molecule type" value="Genomic_DNA"/>
</dbReference>
<organism evidence="1 2">
    <name type="scientific">Stylosanthes scabra</name>
    <dbReference type="NCBI Taxonomy" id="79078"/>
    <lineage>
        <taxon>Eukaryota</taxon>
        <taxon>Viridiplantae</taxon>
        <taxon>Streptophyta</taxon>
        <taxon>Embryophyta</taxon>
        <taxon>Tracheophyta</taxon>
        <taxon>Spermatophyta</taxon>
        <taxon>Magnoliopsida</taxon>
        <taxon>eudicotyledons</taxon>
        <taxon>Gunneridae</taxon>
        <taxon>Pentapetalae</taxon>
        <taxon>rosids</taxon>
        <taxon>fabids</taxon>
        <taxon>Fabales</taxon>
        <taxon>Fabaceae</taxon>
        <taxon>Papilionoideae</taxon>
        <taxon>50 kb inversion clade</taxon>
        <taxon>dalbergioids sensu lato</taxon>
        <taxon>Dalbergieae</taxon>
        <taxon>Pterocarpus clade</taxon>
        <taxon>Stylosanthes</taxon>
    </lineage>
</organism>
<proteinExistence type="predicted"/>
<keyword evidence="2" id="KW-1185">Reference proteome</keyword>
<dbReference type="Proteomes" id="UP001341840">
    <property type="component" value="Unassembled WGS sequence"/>
</dbReference>
<sequence>ICATLNEMIQEEETNLDPKIQKSKCEIGEGDAAMVQNATAVTDSSTIRITDTKFTKITADPDQEAEQNLENSDQEITDLDFQFQISMSLHQHIRNQNHQSNFQKLQLQSKPIQNQNFKLSTTHQQIKKRNEIQQTQRIKSKKTTMRTAGSVLSHGG</sequence>
<evidence type="ECO:0000313" key="2">
    <source>
        <dbReference type="Proteomes" id="UP001341840"/>
    </source>
</evidence>
<accession>A0ABU6R8Y9</accession>
<protein>
    <submittedName>
        <fullName evidence="1">Uncharacterized protein</fullName>
    </submittedName>
</protein>